<dbReference type="InterPro" id="IPR001647">
    <property type="entry name" value="HTH_TetR"/>
</dbReference>
<dbReference type="GO" id="GO:0003700">
    <property type="term" value="F:DNA-binding transcription factor activity"/>
    <property type="evidence" value="ECO:0007669"/>
    <property type="project" value="TreeGrafter"/>
</dbReference>
<dbReference type="Pfam" id="PF00440">
    <property type="entry name" value="TetR_N"/>
    <property type="match status" value="1"/>
</dbReference>
<evidence type="ECO:0000313" key="8">
    <source>
        <dbReference type="Proteomes" id="UP000533598"/>
    </source>
</evidence>
<accession>A0A7W7CH95</accession>
<dbReference type="PROSITE" id="PS50977">
    <property type="entry name" value="HTH_TETR_2"/>
    <property type="match status" value="1"/>
</dbReference>
<feature type="DNA-binding region" description="H-T-H motif" evidence="4">
    <location>
        <begin position="34"/>
        <end position="53"/>
    </location>
</feature>
<protein>
    <submittedName>
        <fullName evidence="7">AcrR family transcriptional regulator</fullName>
    </submittedName>
</protein>
<organism evidence="7 8">
    <name type="scientific">Crossiella cryophila</name>
    <dbReference type="NCBI Taxonomy" id="43355"/>
    <lineage>
        <taxon>Bacteria</taxon>
        <taxon>Bacillati</taxon>
        <taxon>Actinomycetota</taxon>
        <taxon>Actinomycetes</taxon>
        <taxon>Pseudonocardiales</taxon>
        <taxon>Pseudonocardiaceae</taxon>
        <taxon>Crossiella</taxon>
    </lineage>
</organism>
<dbReference type="Gene3D" id="1.10.357.10">
    <property type="entry name" value="Tetracycline Repressor, domain 2"/>
    <property type="match status" value="1"/>
</dbReference>
<evidence type="ECO:0000256" key="2">
    <source>
        <dbReference type="ARBA" id="ARBA00023125"/>
    </source>
</evidence>
<keyword evidence="1" id="KW-0805">Transcription regulation</keyword>
<reference evidence="7 8" key="1">
    <citation type="submission" date="2020-08" db="EMBL/GenBank/DDBJ databases">
        <title>Sequencing the genomes of 1000 actinobacteria strains.</title>
        <authorList>
            <person name="Klenk H.-P."/>
        </authorList>
    </citation>
    <scope>NUCLEOTIDE SEQUENCE [LARGE SCALE GENOMIC DNA]</scope>
    <source>
        <strain evidence="7 8">DSM 44230</strain>
    </source>
</reference>
<gene>
    <name evidence="7" type="ORF">HNR67_007060</name>
</gene>
<dbReference type="SUPFAM" id="SSF46689">
    <property type="entry name" value="Homeodomain-like"/>
    <property type="match status" value="1"/>
</dbReference>
<keyword evidence="3" id="KW-0804">Transcription</keyword>
<dbReference type="AlphaFoldDB" id="A0A7W7CH95"/>
<dbReference type="Proteomes" id="UP000533598">
    <property type="component" value="Unassembled WGS sequence"/>
</dbReference>
<dbReference type="PANTHER" id="PTHR30055">
    <property type="entry name" value="HTH-TYPE TRANSCRIPTIONAL REGULATOR RUTR"/>
    <property type="match status" value="1"/>
</dbReference>
<sequence>MPLPRYFRLPTERRRHLLDIARAHFAADGLDGASYNKIITAAGISKTSAYQYFDGREDLLAAVVADARDRLADTLGDWPEVLTRADFWRELHAGTTRLLTHVVATPADLAVAVAMITVEADQRLAAWLDALLADGRRLGLVRAEVDPELMRAATAAVFRAADGWLATRLEPADPQVPEQLWRLLAGLWSAPELAEADRTAANRIVAGSAGTGGAEAGQAGPDRGEVESTGAGGAETDRIETDRIGAGRAGEGRAAADQNGADQSEAGLSGAGRAETERAETRRAATGQARADQSGQG</sequence>
<dbReference type="InterPro" id="IPR009057">
    <property type="entry name" value="Homeodomain-like_sf"/>
</dbReference>
<dbReference type="EMBL" id="JACHMH010000001">
    <property type="protein sequence ID" value="MBB4680942.1"/>
    <property type="molecule type" value="Genomic_DNA"/>
</dbReference>
<feature type="compositionally biased region" description="Basic and acidic residues" evidence="5">
    <location>
        <begin position="235"/>
        <end position="245"/>
    </location>
</feature>
<feature type="region of interest" description="Disordered" evidence="5">
    <location>
        <begin position="208"/>
        <end position="297"/>
    </location>
</feature>
<keyword evidence="8" id="KW-1185">Reference proteome</keyword>
<dbReference type="InterPro" id="IPR050109">
    <property type="entry name" value="HTH-type_TetR-like_transc_reg"/>
</dbReference>
<dbReference type="PANTHER" id="PTHR30055:SF234">
    <property type="entry name" value="HTH-TYPE TRANSCRIPTIONAL REGULATOR BETI"/>
    <property type="match status" value="1"/>
</dbReference>
<proteinExistence type="predicted"/>
<evidence type="ECO:0000256" key="1">
    <source>
        <dbReference type="ARBA" id="ARBA00023015"/>
    </source>
</evidence>
<dbReference type="RefSeq" id="WP_185007109.1">
    <property type="nucleotide sequence ID" value="NZ_BAAAUI010000030.1"/>
</dbReference>
<feature type="compositionally biased region" description="Basic and acidic residues" evidence="5">
    <location>
        <begin position="274"/>
        <end position="283"/>
    </location>
</feature>
<comment type="caution">
    <text evidence="7">The sequence shown here is derived from an EMBL/GenBank/DDBJ whole genome shotgun (WGS) entry which is preliminary data.</text>
</comment>
<feature type="domain" description="HTH tetR-type" evidence="6">
    <location>
        <begin position="11"/>
        <end position="71"/>
    </location>
</feature>
<name>A0A7W7CH95_9PSEU</name>
<evidence type="ECO:0000256" key="3">
    <source>
        <dbReference type="ARBA" id="ARBA00023163"/>
    </source>
</evidence>
<evidence type="ECO:0000313" key="7">
    <source>
        <dbReference type="EMBL" id="MBB4680942.1"/>
    </source>
</evidence>
<evidence type="ECO:0000259" key="6">
    <source>
        <dbReference type="PROSITE" id="PS50977"/>
    </source>
</evidence>
<dbReference type="PRINTS" id="PR00455">
    <property type="entry name" value="HTHTETR"/>
</dbReference>
<evidence type="ECO:0000256" key="5">
    <source>
        <dbReference type="SAM" id="MobiDB-lite"/>
    </source>
</evidence>
<evidence type="ECO:0000256" key="4">
    <source>
        <dbReference type="PROSITE-ProRule" id="PRU00335"/>
    </source>
</evidence>
<dbReference type="GO" id="GO:0000976">
    <property type="term" value="F:transcription cis-regulatory region binding"/>
    <property type="evidence" value="ECO:0007669"/>
    <property type="project" value="TreeGrafter"/>
</dbReference>
<keyword evidence="2 4" id="KW-0238">DNA-binding</keyword>